<keyword evidence="6" id="KW-1185">Reference proteome</keyword>
<dbReference type="CDD" id="cd03144">
    <property type="entry name" value="GATase1_ScBLP_like"/>
    <property type="match status" value="1"/>
</dbReference>
<dbReference type="PROSITE" id="PS51733">
    <property type="entry name" value="BPL_LPL_CATALYTIC"/>
    <property type="match status" value="1"/>
</dbReference>
<reference evidence="5 6" key="1">
    <citation type="submission" date="2021-02" db="EMBL/GenBank/DDBJ databases">
        <title>Variation within the Batrachochytrium salamandrivorans European outbreak.</title>
        <authorList>
            <person name="Kelly M."/>
            <person name="Pasmans F."/>
            <person name="Shea T.P."/>
            <person name="Munoz J.F."/>
            <person name="Carranza S."/>
            <person name="Cuomo C.A."/>
            <person name="Martel A."/>
        </authorList>
    </citation>
    <scope>NUCLEOTIDE SEQUENCE [LARGE SCALE GENOMIC DNA]</scope>
    <source>
        <strain evidence="5 6">AMFP18/2</strain>
    </source>
</reference>
<dbReference type="Proteomes" id="UP001648503">
    <property type="component" value="Unassembled WGS sequence"/>
</dbReference>
<protein>
    <recommendedName>
        <fullName evidence="4">BPL/LPL catalytic domain-containing protein</fullName>
    </recommendedName>
</protein>
<evidence type="ECO:0000256" key="3">
    <source>
        <dbReference type="SAM" id="MobiDB-lite"/>
    </source>
</evidence>
<evidence type="ECO:0000256" key="2">
    <source>
        <dbReference type="ARBA" id="ARBA00022598"/>
    </source>
</evidence>
<dbReference type="EMBL" id="JAFCIX010000136">
    <property type="protein sequence ID" value="KAH6597691.1"/>
    <property type="molecule type" value="Genomic_DNA"/>
</dbReference>
<dbReference type="InterPro" id="IPR045864">
    <property type="entry name" value="aa-tRNA-synth_II/BPL/LPL"/>
</dbReference>
<accession>A0ABQ8FGA6</accession>
<dbReference type="SUPFAM" id="SSF55681">
    <property type="entry name" value="Class II aaRS and biotin synthetases"/>
    <property type="match status" value="1"/>
</dbReference>
<keyword evidence="2" id="KW-0436">Ligase</keyword>
<evidence type="ECO:0000256" key="1">
    <source>
        <dbReference type="ARBA" id="ARBA00009934"/>
    </source>
</evidence>
<dbReference type="Pfam" id="PF03099">
    <property type="entry name" value="BPL_LplA_LipB"/>
    <property type="match status" value="1"/>
</dbReference>
<comment type="similarity">
    <text evidence="1">Belongs to the biotin--protein ligase family.</text>
</comment>
<dbReference type="Gene3D" id="3.30.930.10">
    <property type="entry name" value="Bira Bifunctional Protein, Domain 2"/>
    <property type="match status" value="1"/>
</dbReference>
<organism evidence="5 6">
    <name type="scientific">Batrachochytrium salamandrivorans</name>
    <dbReference type="NCBI Taxonomy" id="1357716"/>
    <lineage>
        <taxon>Eukaryota</taxon>
        <taxon>Fungi</taxon>
        <taxon>Fungi incertae sedis</taxon>
        <taxon>Chytridiomycota</taxon>
        <taxon>Chytridiomycota incertae sedis</taxon>
        <taxon>Chytridiomycetes</taxon>
        <taxon>Rhizophydiales</taxon>
        <taxon>Rhizophydiales incertae sedis</taxon>
        <taxon>Batrachochytrium</taxon>
    </lineage>
</organism>
<feature type="compositionally biased region" description="Polar residues" evidence="3">
    <location>
        <begin position="86"/>
        <end position="97"/>
    </location>
</feature>
<proteinExistence type="inferred from homology"/>
<dbReference type="Pfam" id="PF09825">
    <property type="entry name" value="BPL_N"/>
    <property type="match status" value="3"/>
</dbReference>
<feature type="region of interest" description="Disordered" evidence="3">
    <location>
        <begin position="82"/>
        <end position="101"/>
    </location>
</feature>
<name>A0ABQ8FGA6_9FUNG</name>
<evidence type="ECO:0000313" key="6">
    <source>
        <dbReference type="Proteomes" id="UP001648503"/>
    </source>
</evidence>
<dbReference type="NCBIfam" id="TIGR00121">
    <property type="entry name" value="birA_ligase"/>
    <property type="match status" value="1"/>
</dbReference>
<evidence type="ECO:0000259" key="4">
    <source>
        <dbReference type="PROSITE" id="PS51733"/>
    </source>
</evidence>
<dbReference type="InterPro" id="IPR004408">
    <property type="entry name" value="Biotin_CoA_COase_ligase"/>
</dbReference>
<gene>
    <name evidence="5" type="ORF">BASA50_004296</name>
</gene>
<dbReference type="InterPro" id="IPR019197">
    <property type="entry name" value="Biotin-prot_ligase_N"/>
</dbReference>
<dbReference type="PANTHER" id="PTHR12835:SF5">
    <property type="entry name" value="BIOTIN--PROTEIN LIGASE"/>
    <property type="match status" value="1"/>
</dbReference>
<feature type="domain" description="BPL/LPL catalytic" evidence="4">
    <location>
        <begin position="481"/>
        <end position="676"/>
    </location>
</feature>
<dbReference type="InterPro" id="IPR004143">
    <property type="entry name" value="BPL_LPL_catalytic"/>
</dbReference>
<sequence>MSKLNVLVYNGPGVSNLQRPLLQQLRQQLSQSYDIITVDAHTLATAPWAASTALLVVPGGRDLAYMAALDPAGTAAIRRYMHGENDPTNTKPNTTAGTEKDSTINRSACAKASSTPTGGRYLGICAGAYFACAAVEFELGRHDYEVIGPRPLRFCPAVAVGSVTAPIRFEYNSEMSAAAMEIVMVDAAVVAKDLTTSNTAVGDVATPTANVNANTTVDTNSVNTMHRSALSSDKLVVYVNGGPYFDLSRHCSFDHESLDQSCCSTTVVARYATNGMPAIVDCCVGSPRSTSTNASTNDNEALGKAILVGPHLEVSASYVRDHISIITDDAERAHLQELLPALDRAEPDRIALFRSLLSRLGLRLNSTDAEFSTADTNTNTLDIRPTPIQAYFVSDVQHSRFMNLMRCDDGSNEIVDTHNTWNVSTTSDYQQMPVVTDSLGDVLSTGTLKLCSFSMNNTINETILDQKFNASSYFNELNLRREQRMELGSASFGTPLLYSQVITSTQTVLEKNMKLRNALEDGAVMVGSHQLCGRGRGRNSWISQKGCLQFSFKMSHKETASVVLLQYLFGLSVVMAVQSLPNCEKLPVRLKWPNDIYAQTQDGPRKIGGVLITSEYHNGSFSLIVGCGLNVSNRKPTLCVNDLVRDAGVVDGYTVSHEALLAAIMHTFGCMYATFMGEVGSYVQGSRFEPFLPMYYNFWLHRDQKVRILEHGLAKEAKIIGLSKSGLLRARMVSDESERLLQPDGNSFDMLKGLLFSKE</sequence>
<dbReference type="PANTHER" id="PTHR12835">
    <property type="entry name" value="BIOTIN PROTEIN LIGASE"/>
    <property type="match status" value="1"/>
</dbReference>
<evidence type="ECO:0000313" key="5">
    <source>
        <dbReference type="EMBL" id="KAH6597691.1"/>
    </source>
</evidence>
<comment type="caution">
    <text evidence="5">The sequence shown here is derived from an EMBL/GenBank/DDBJ whole genome shotgun (WGS) entry which is preliminary data.</text>
</comment>
<dbReference type="CDD" id="cd16442">
    <property type="entry name" value="BPL"/>
    <property type="match status" value="1"/>
</dbReference>